<dbReference type="EMBL" id="VSRR010004402">
    <property type="protein sequence ID" value="MPC39560.1"/>
    <property type="molecule type" value="Genomic_DNA"/>
</dbReference>
<evidence type="ECO:0000256" key="1">
    <source>
        <dbReference type="SAM" id="MobiDB-lite"/>
    </source>
</evidence>
<reference evidence="2 3" key="1">
    <citation type="submission" date="2019-05" db="EMBL/GenBank/DDBJ databases">
        <title>Another draft genome of Portunus trituberculatus and its Hox gene families provides insights of decapod evolution.</title>
        <authorList>
            <person name="Jeong J.-H."/>
            <person name="Song I."/>
            <person name="Kim S."/>
            <person name="Choi T."/>
            <person name="Kim D."/>
            <person name="Ryu S."/>
            <person name="Kim W."/>
        </authorList>
    </citation>
    <scope>NUCLEOTIDE SEQUENCE [LARGE SCALE GENOMIC DNA]</scope>
    <source>
        <tissue evidence="2">Muscle</tissue>
    </source>
</reference>
<gene>
    <name evidence="2" type="ORF">E2C01_033100</name>
</gene>
<evidence type="ECO:0000313" key="3">
    <source>
        <dbReference type="Proteomes" id="UP000324222"/>
    </source>
</evidence>
<dbReference type="Proteomes" id="UP000324222">
    <property type="component" value="Unassembled WGS sequence"/>
</dbReference>
<dbReference type="AlphaFoldDB" id="A0A5B7EWY4"/>
<proteinExistence type="predicted"/>
<keyword evidence="3" id="KW-1185">Reference proteome</keyword>
<organism evidence="2 3">
    <name type="scientific">Portunus trituberculatus</name>
    <name type="common">Swimming crab</name>
    <name type="synonym">Neptunus trituberculatus</name>
    <dbReference type="NCBI Taxonomy" id="210409"/>
    <lineage>
        <taxon>Eukaryota</taxon>
        <taxon>Metazoa</taxon>
        <taxon>Ecdysozoa</taxon>
        <taxon>Arthropoda</taxon>
        <taxon>Crustacea</taxon>
        <taxon>Multicrustacea</taxon>
        <taxon>Malacostraca</taxon>
        <taxon>Eumalacostraca</taxon>
        <taxon>Eucarida</taxon>
        <taxon>Decapoda</taxon>
        <taxon>Pleocyemata</taxon>
        <taxon>Brachyura</taxon>
        <taxon>Eubrachyura</taxon>
        <taxon>Portunoidea</taxon>
        <taxon>Portunidae</taxon>
        <taxon>Portuninae</taxon>
        <taxon>Portunus</taxon>
    </lineage>
</organism>
<accession>A0A5B7EWY4</accession>
<feature type="region of interest" description="Disordered" evidence="1">
    <location>
        <begin position="1"/>
        <end position="30"/>
    </location>
</feature>
<name>A0A5B7EWY4_PORTR</name>
<evidence type="ECO:0000313" key="2">
    <source>
        <dbReference type="EMBL" id="MPC39560.1"/>
    </source>
</evidence>
<protein>
    <submittedName>
        <fullName evidence="2">Uncharacterized protein</fullName>
    </submittedName>
</protein>
<sequence length="161" mass="18453">MAVTKEQPTVKAQVFFPSPDRNEGGRTGGHKAKRIYEYEVREALREGGGQAGVAERRLRTAGHTQEHHWATSTTQQECSPLTGHQVLLYETQYYRHFTRVQHLVWHGSMLHYEGIYGYTALHIHSYFCANTVATQCLLKRFHTLASFDGLRFVLESILSFL</sequence>
<comment type="caution">
    <text evidence="2">The sequence shown here is derived from an EMBL/GenBank/DDBJ whole genome shotgun (WGS) entry which is preliminary data.</text>
</comment>